<dbReference type="InterPro" id="IPR001638">
    <property type="entry name" value="Solute-binding_3/MltF_N"/>
</dbReference>
<feature type="transmembrane region" description="Helical" evidence="2">
    <location>
        <begin position="7"/>
        <end position="26"/>
    </location>
</feature>
<dbReference type="PANTHER" id="PTHR35936:SF35">
    <property type="entry name" value="L-CYSTINE-BINDING PROTEIN TCYJ"/>
    <property type="match status" value="1"/>
</dbReference>
<evidence type="ECO:0000256" key="1">
    <source>
        <dbReference type="ARBA" id="ARBA00022729"/>
    </source>
</evidence>
<dbReference type="Pfam" id="PF00497">
    <property type="entry name" value="SBP_bac_3"/>
    <property type="match status" value="1"/>
</dbReference>
<organism evidence="4 5">
    <name type="scientific">Sporolactobacillus nakayamae</name>
    <dbReference type="NCBI Taxonomy" id="269670"/>
    <lineage>
        <taxon>Bacteria</taxon>
        <taxon>Bacillati</taxon>
        <taxon>Bacillota</taxon>
        <taxon>Bacilli</taxon>
        <taxon>Bacillales</taxon>
        <taxon>Sporolactobacillaceae</taxon>
        <taxon>Sporolactobacillus</taxon>
    </lineage>
</organism>
<dbReference type="Gene3D" id="3.40.190.10">
    <property type="entry name" value="Periplasmic binding protein-like II"/>
    <property type="match status" value="2"/>
</dbReference>
<dbReference type="SMART" id="SM00062">
    <property type="entry name" value="PBPb"/>
    <property type="match status" value="1"/>
</dbReference>
<keyword evidence="2" id="KW-0472">Membrane</keyword>
<dbReference type="OrthoDB" id="8613538at2"/>
<dbReference type="Proteomes" id="UP000198752">
    <property type="component" value="Unassembled WGS sequence"/>
</dbReference>
<dbReference type="SUPFAM" id="SSF53850">
    <property type="entry name" value="Periplasmic binding protein-like II"/>
    <property type="match status" value="1"/>
</dbReference>
<keyword evidence="5" id="KW-1185">Reference proteome</keyword>
<keyword evidence="2" id="KW-0812">Transmembrane</keyword>
<dbReference type="AlphaFoldDB" id="A0A1I2VTN5"/>
<evidence type="ECO:0000256" key="2">
    <source>
        <dbReference type="SAM" id="Phobius"/>
    </source>
</evidence>
<dbReference type="RefSeq" id="WP_093674612.1">
    <property type="nucleotide sequence ID" value="NZ_FOOY01000030.1"/>
</dbReference>
<accession>A0A1I2VTN5</accession>
<dbReference type="STRING" id="269670.SAMN02982927_03249"/>
<keyword evidence="2" id="KW-1133">Transmembrane helix</keyword>
<evidence type="ECO:0000259" key="3">
    <source>
        <dbReference type="SMART" id="SM00062"/>
    </source>
</evidence>
<evidence type="ECO:0000313" key="4">
    <source>
        <dbReference type="EMBL" id="SFG92423.1"/>
    </source>
</evidence>
<gene>
    <name evidence="4" type="ORF">SAMN02982927_03249</name>
</gene>
<protein>
    <submittedName>
        <fullName evidence="4">L-cystine transport system substrate-binding protein</fullName>
    </submittedName>
</protein>
<reference evidence="5" key="1">
    <citation type="submission" date="2016-10" db="EMBL/GenBank/DDBJ databases">
        <authorList>
            <person name="Varghese N."/>
            <person name="Submissions S."/>
        </authorList>
    </citation>
    <scope>NUCLEOTIDE SEQUENCE [LARGE SCALE GENOMIC DNA]</scope>
    <source>
        <strain evidence="5">ATCC 700379</strain>
    </source>
</reference>
<evidence type="ECO:0000313" key="5">
    <source>
        <dbReference type="Proteomes" id="UP000198752"/>
    </source>
</evidence>
<name>A0A1I2VTN5_9BACL</name>
<proteinExistence type="predicted"/>
<sequence>MKKLDKIIIGVIAAVVIVAGGIYFLGGLGSNKSASSNKAASSDKPKVIKVAYATTNFPITYQNDKKQGDGYDVAIMREIDKQLPQYKFDYVGTSDDDVLIGVKSGKYQVGVKNIFYTADRAKTYLFPKNYFGVSDSGFVVRTKDKDKFGGLAKLAKNKGKLVPIAPQNGQYAVIADYNKKNDPKIDLGSADTFVVSDALKWVNEGRYDAFFAIRPMFEALVEKKNGANADLKDKLTYVTLGGIKTYPLFNKDQKEFAAAYDKAIKKIINSGKASELSEKYFGQDNFKLLDQPFK</sequence>
<dbReference type="PANTHER" id="PTHR35936">
    <property type="entry name" value="MEMBRANE-BOUND LYTIC MUREIN TRANSGLYCOSYLASE F"/>
    <property type="match status" value="1"/>
</dbReference>
<dbReference type="EMBL" id="FOOY01000030">
    <property type="protein sequence ID" value="SFG92423.1"/>
    <property type="molecule type" value="Genomic_DNA"/>
</dbReference>
<feature type="domain" description="Solute-binding protein family 3/N-terminal" evidence="3">
    <location>
        <begin position="47"/>
        <end position="284"/>
    </location>
</feature>
<keyword evidence="1" id="KW-0732">Signal</keyword>